<protein>
    <submittedName>
        <fullName evidence="1">Uncharacterized protein</fullName>
    </submittedName>
</protein>
<dbReference type="InterPro" id="IPR011044">
    <property type="entry name" value="Quino_amine_DH_bsu"/>
</dbReference>
<organism evidence="1">
    <name type="scientific">hydrothermal vent metagenome</name>
    <dbReference type="NCBI Taxonomy" id="652676"/>
    <lineage>
        <taxon>unclassified sequences</taxon>
        <taxon>metagenomes</taxon>
        <taxon>ecological metagenomes</taxon>
    </lineage>
</organism>
<dbReference type="Gene3D" id="2.130.10.10">
    <property type="entry name" value="YVTN repeat-like/Quinoprotein amine dehydrogenase"/>
    <property type="match status" value="1"/>
</dbReference>
<dbReference type="InterPro" id="IPR015943">
    <property type="entry name" value="WD40/YVTN_repeat-like_dom_sf"/>
</dbReference>
<name>A0A3B0WRN4_9ZZZZ</name>
<reference evidence="1" key="1">
    <citation type="submission" date="2018-06" db="EMBL/GenBank/DDBJ databases">
        <authorList>
            <person name="Zhirakovskaya E."/>
        </authorList>
    </citation>
    <scope>NUCLEOTIDE SEQUENCE</scope>
</reference>
<sequence>MYKKTYNQKKDSDKILKTDARNMCRLSIILTTCFLINACDNSDTSVLPDEILPDEANDRISISNNPDVLNARVSYPDEDISIENNSPANLRLSPAVHLASPVSFKLVARLQPPLVKGQLVQATSVSLTKLGSAAISYNMRGAPRLGAVDWISRFITDHPHLTSSISFTDSDINAVNTDGTYIYTAVATDAVDFPFPAVIERLKINNLGATLQGNLRAPLASFAATSILPVGDIVYATSGNEGAIYAFNTNNFEPLGEFPLHDARWVALDEDSGRLVVAQGTPGVLSVFEEGAFPGGSMNLLNTFSFPGANVAESKTTVEVAGGKAFIAAGPEGVQIMCLDDGSIIGSIPRPNPASLGLDPSVVVTNAVSVDENLMFISNGEAGIYIARGSENFTNNNCSTQEITVLGKLRFGGQQSANHVAYKSRYLYVAVGLGGVKMVKVTVTQ</sequence>
<dbReference type="EMBL" id="UOFD01000087">
    <property type="protein sequence ID" value="VAW55250.1"/>
    <property type="molecule type" value="Genomic_DNA"/>
</dbReference>
<gene>
    <name evidence="1" type="ORF">MNBD_GAMMA06-1034</name>
</gene>
<dbReference type="SUPFAM" id="SSF50969">
    <property type="entry name" value="YVTN repeat-like/Quinoprotein amine dehydrogenase"/>
    <property type="match status" value="1"/>
</dbReference>
<evidence type="ECO:0000313" key="1">
    <source>
        <dbReference type="EMBL" id="VAW55250.1"/>
    </source>
</evidence>
<accession>A0A3B0WRN4</accession>
<proteinExistence type="predicted"/>
<dbReference type="AlphaFoldDB" id="A0A3B0WRN4"/>